<dbReference type="InterPro" id="IPR036737">
    <property type="entry name" value="OmpA-like_sf"/>
</dbReference>
<evidence type="ECO:0000313" key="2">
    <source>
        <dbReference type="Proteomes" id="UP000680865"/>
    </source>
</evidence>
<comment type="caution">
    <text evidence="1">The sequence shown here is derived from an EMBL/GenBank/DDBJ whole genome shotgun (WGS) entry which is preliminary data.</text>
</comment>
<reference evidence="1" key="1">
    <citation type="submission" date="2021-03" db="EMBL/GenBank/DDBJ databases">
        <title>Whole genome shotgun sequence of Actinoplanes consettensis NBRC 14913.</title>
        <authorList>
            <person name="Komaki H."/>
            <person name="Tamura T."/>
        </authorList>
    </citation>
    <scope>NUCLEOTIDE SEQUENCE</scope>
    <source>
        <strain evidence="1">NBRC 14913</strain>
    </source>
</reference>
<dbReference type="RefSeq" id="WP_213001526.1">
    <property type="nucleotide sequence ID" value="NZ_BAAATW010000001.1"/>
</dbReference>
<name>A0A919SX30_9ACTN</name>
<dbReference type="AlphaFoldDB" id="A0A919SX30"/>
<proteinExistence type="predicted"/>
<evidence type="ECO:0008006" key="3">
    <source>
        <dbReference type="Google" id="ProtNLM"/>
    </source>
</evidence>
<sequence>MYASDSQAHGIYRIDANGTLSIFAGTGTLQGNGNALGKRRARNTCATLAGGHSIRTYAITQGEANPDASNKTAAGRAQNRRADIALAY</sequence>
<keyword evidence="2" id="KW-1185">Reference proteome</keyword>
<evidence type="ECO:0000313" key="1">
    <source>
        <dbReference type="EMBL" id="GIM80415.1"/>
    </source>
</evidence>
<organism evidence="1 2">
    <name type="scientific">Winogradskya consettensis</name>
    <dbReference type="NCBI Taxonomy" id="113560"/>
    <lineage>
        <taxon>Bacteria</taxon>
        <taxon>Bacillati</taxon>
        <taxon>Actinomycetota</taxon>
        <taxon>Actinomycetes</taxon>
        <taxon>Micromonosporales</taxon>
        <taxon>Micromonosporaceae</taxon>
        <taxon>Winogradskya</taxon>
    </lineage>
</organism>
<accession>A0A919SX30</accession>
<gene>
    <name evidence="1" type="ORF">Aco04nite_70610</name>
</gene>
<dbReference type="SUPFAM" id="SSF103088">
    <property type="entry name" value="OmpA-like"/>
    <property type="match status" value="1"/>
</dbReference>
<dbReference type="Gene3D" id="3.30.1330.60">
    <property type="entry name" value="OmpA-like domain"/>
    <property type="match status" value="1"/>
</dbReference>
<dbReference type="Proteomes" id="UP000680865">
    <property type="component" value="Unassembled WGS sequence"/>
</dbReference>
<dbReference type="EMBL" id="BOQP01000043">
    <property type="protein sequence ID" value="GIM80415.1"/>
    <property type="molecule type" value="Genomic_DNA"/>
</dbReference>
<protein>
    <recommendedName>
        <fullName evidence="3">OmpA-like domain-containing protein</fullName>
    </recommendedName>
</protein>